<keyword evidence="1" id="KW-0472">Membrane</keyword>
<dbReference type="Proteomes" id="UP000195208">
    <property type="component" value="Unassembled WGS sequence"/>
</dbReference>
<feature type="transmembrane region" description="Helical" evidence="1">
    <location>
        <begin position="39"/>
        <end position="68"/>
    </location>
</feature>
<accession>A0ABX3Z0W3</accession>
<dbReference type="RefSeq" id="WP_085621979.1">
    <property type="nucleotide sequence ID" value="NZ_NEFX01000018.1"/>
</dbReference>
<name>A0ABX3Z0W3_9STAP</name>
<reference evidence="2 3" key="1">
    <citation type="submission" date="2017-04" db="EMBL/GenBank/DDBJ databases">
        <title>Staphylococcus agnetis, a potential pathogen in the broiler production.</title>
        <authorList>
            <person name="Poulsen L."/>
        </authorList>
    </citation>
    <scope>NUCLEOTIDE SEQUENCE [LARGE SCALE GENOMIC DNA]</scope>
    <source>
        <strain evidence="2 3">723_310714_2_2_spleen</strain>
    </source>
</reference>
<evidence type="ECO:0000313" key="2">
    <source>
        <dbReference type="EMBL" id="OTW30541.1"/>
    </source>
</evidence>
<sequence length="74" mass="8487">MKAANIISSFYFSLAFALFFGAMYTPLNSFVQPHSFGEVVIAILIYILKVLVFFIIFKLIFTLVAYIIRKKVNN</sequence>
<keyword evidence="1" id="KW-1133">Transmembrane helix</keyword>
<comment type="caution">
    <text evidence="2">The sequence shown here is derived from an EMBL/GenBank/DDBJ whole genome shotgun (WGS) entry which is preliminary data.</text>
</comment>
<evidence type="ECO:0000313" key="3">
    <source>
        <dbReference type="Proteomes" id="UP000195208"/>
    </source>
</evidence>
<keyword evidence="3" id="KW-1185">Reference proteome</keyword>
<keyword evidence="1" id="KW-0812">Transmembrane</keyword>
<proteinExistence type="predicted"/>
<evidence type="ECO:0000256" key="1">
    <source>
        <dbReference type="SAM" id="Phobius"/>
    </source>
</evidence>
<organism evidence="2 3">
    <name type="scientific">Staphylococcus agnetis</name>
    <dbReference type="NCBI Taxonomy" id="985762"/>
    <lineage>
        <taxon>Bacteria</taxon>
        <taxon>Bacillati</taxon>
        <taxon>Bacillota</taxon>
        <taxon>Bacilli</taxon>
        <taxon>Bacillales</taxon>
        <taxon>Staphylococcaceae</taxon>
        <taxon>Staphylococcus</taxon>
    </lineage>
</organism>
<gene>
    <name evidence="2" type="ORF">B9M88_09740</name>
</gene>
<feature type="transmembrane region" description="Helical" evidence="1">
    <location>
        <begin position="7"/>
        <end position="27"/>
    </location>
</feature>
<dbReference type="EMBL" id="NEFX01000018">
    <property type="protein sequence ID" value="OTW30541.1"/>
    <property type="molecule type" value="Genomic_DNA"/>
</dbReference>
<protein>
    <submittedName>
        <fullName evidence="2">Uncharacterized protein</fullName>
    </submittedName>
</protein>